<dbReference type="AlphaFoldDB" id="A0A2S5Z6B9"/>
<dbReference type="InterPro" id="IPR027396">
    <property type="entry name" value="DsrEFH-like"/>
</dbReference>
<evidence type="ECO:0000313" key="1">
    <source>
        <dbReference type="EMBL" id="PPI82868.1"/>
    </source>
</evidence>
<keyword evidence="2" id="KW-1185">Reference proteome</keyword>
<dbReference type="NCBIfam" id="TIGR03011">
    <property type="entry name" value="sulf_tusB_dsrH"/>
    <property type="match status" value="1"/>
</dbReference>
<dbReference type="GO" id="GO:0016740">
    <property type="term" value="F:transferase activity"/>
    <property type="evidence" value="ECO:0007669"/>
    <property type="project" value="UniProtKB-KW"/>
</dbReference>
<dbReference type="OrthoDB" id="6183100at2"/>
<comment type="caution">
    <text evidence="1">The sequence shown here is derived from an EMBL/GenBank/DDBJ whole genome shotgun (WGS) entry which is preliminary data.</text>
</comment>
<sequence>MTDIQTLHILNKSPEHPRANRCMEMMAAGDGLLLTGSGVLLLATGQLPDASKVFALAPDVDARGLGHIAGNAISVDFTEMVTLTLEAQKVISW</sequence>
<dbReference type="GO" id="GO:0002143">
    <property type="term" value="P:tRNA wobble position uridine thiolation"/>
    <property type="evidence" value="ECO:0007669"/>
    <property type="project" value="InterPro"/>
</dbReference>
<dbReference type="RefSeq" id="WP_104323027.1">
    <property type="nucleotide sequence ID" value="NZ_PSSX01000020.1"/>
</dbReference>
<dbReference type="GO" id="GO:1990228">
    <property type="term" value="C:sulfurtransferase complex"/>
    <property type="evidence" value="ECO:0007669"/>
    <property type="project" value="TreeGrafter"/>
</dbReference>
<dbReference type="PANTHER" id="PTHR37526:SF1">
    <property type="entry name" value="PROTEIN TUSB"/>
    <property type="match status" value="1"/>
</dbReference>
<keyword evidence="1" id="KW-0808">Transferase</keyword>
<organism evidence="1 2">
    <name type="scientific">Marinobacter maroccanus</name>
    <dbReference type="NCBI Taxonomy" id="2055143"/>
    <lineage>
        <taxon>Bacteria</taxon>
        <taxon>Pseudomonadati</taxon>
        <taxon>Pseudomonadota</taxon>
        <taxon>Gammaproteobacteria</taxon>
        <taxon>Pseudomonadales</taxon>
        <taxon>Marinobacteraceae</taxon>
        <taxon>Marinobacter</taxon>
    </lineage>
</organism>
<gene>
    <name evidence="1" type="primary">dsrH</name>
    <name evidence="1" type="ORF">KEHDKFFH_17090</name>
</gene>
<dbReference type="EMBL" id="PSSX01000020">
    <property type="protein sequence ID" value="PPI82868.1"/>
    <property type="molecule type" value="Genomic_DNA"/>
</dbReference>
<proteinExistence type="predicted"/>
<name>A0A2S5Z6B9_9GAMM</name>
<dbReference type="InterPro" id="IPR007215">
    <property type="entry name" value="Sulphur_relay_TusB/DsrH"/>
</dbReference>
<evidence type="ECO:0000313" key="2">
    <source>
        <dbReference type="Proteomes" id="UP000239917"/>
    </source>
</evidence>
<dbReference type="Gene3D" id="3.40.1260.10">
    <property type="entry name" value="DsrEFH-like"/>
    <property type="match status" value="1"/>
</dbReference>
<accession>A0A2S5Z6B9</accession>
<dbReference type="Proteomes" id="UP000239917">
    <property type="component" value="Unassembled WGS sequence"/>
</dbReference>
<reference evidence="1 2" key="1">
    <citation type="submission" date="2018-01" db="EMBL/GenBank/DDBJ databases">
        <title>Complete genome sequences of the type strains of Marinobacter flavimaris and Marinobacter maroccanus.</title>
        <authorList>
            <person name="Palau M."/>
            <person name="Boujida N."/>
            <person name="Manresa A."/>
            <person name="Minana-Galbis D."/>
        </authorList>
    </citation>
    <scope>NUCLEOTIDE SEQUENCE [LARGE SCALE GENOMIC DNA]</scope>
    <source>
        <strain evidence="1 2">N4</strain>
    </source>
</reference>
<protein>
    <submittedName>
        <fullName evidence="1">Sulfurtransferase complex subunit TusB</fullName>
    </submittedName>
</protein>
<dbReference type="PANTHER" id="PTHR37526">
    <property type="entry name" value="PROTEIN TUSB"/>
    <property type="match status" value="1"/>
</dbReference>
<dbReference type="SUPFAM" id="SSF75169">
    <property type="entry name" value="DsrEFH-like"/>
    <property type="match status" value="1"/>
</dbReference>
<dbReference type="Pfam" id="PF04077">
    <property type="entry name" value="DsrH"/>
    <property type="match status" value="1"/>
</dbReference>